<organism evidence="9 10">
    <name type="scientific">Brassicogethes aeneus</name>
    <name type="common">Rape pollen beetle</name>
    <name type="synonym">Meligethes aeneus</name>
    <dbReference type="NCBI Taxonomy" id="1431903"/>
    <lineage>
        <taxon>Eukaryota</taxon>
        <taxon>Metazoa</taxon>
        <taxon>Ecdysozoa</taxon>
        <taxon>Arthropoda</taxon>
        <taxon>Hexapoda</taxon>
        <taxon>Insecta</taxon>
        <taxon>Pterygota</taxon>
        <taxon>Neoptera</taxon>
        <taxon>Endopterygota</taxon>
        <taxon>Coleoptera</taxon>
        <taxon>Polyphaga</taxon>
        <taxon>Cucujiformia</taxon>
        <taxon>Nitidulidae</taxon>
        <taxon>Meligethinae</taxon>
        <taxon>Brassicogethes</taxon>
    </lineage>
</organism>
<dbReference type="PROSITE" id="PS00018">
    <property type="entry name" value="EF_HAND_1"/>
    <property type="match status" value="1"/>
</dbReference>
<feature type="disulfide bond" evidence="7">
    <location>
        <begin position="68"/>
        <end position="146"/>
    </location>
</feature>
<dbReference type="Gene3D" id="1.10.530.10">
    <property type="match status" value="1"/>
</dbReference>
<gene>
    <name evidence="9" type="ORF">MELIAE_LOCUS5756</name>
</gene>
<keyword evidence="8" id="KW-0732">Signal</keyword>
<accession>A0A9P0FHQ1</accession>
<dbReference type="EC" id="3.2.1.17" evidence="2"/>
<name>A0A9P0FHQ1_BRAAE</name>
<dbReference type="PANTHER" id="PTHR11195">
    <property type="entry name" value="DESTABILASE-RELATED"/>
    <property type="match status" value="1"/>
</dbReference>
<feature type="chain" id="PRO_5040481441" description="lysozyme" evidence="8">
    <location>
        <begin position="17"/>
        <end position="181"/>
    </location>
</feature>
<dbReference type="GO" id="GO:0042742">
    <property type="term" value="P:defense response to bacterium"/>
    <property type="evidence" value="ECO:0007669"/>
    <property type="project" value="UniProtKB-KW"/>
</dbReference>
<evidence type="ECO:0000256" key="5">
    <source>
        <dbReference type="ARBA" id="ARBA00022801"/>
    </source>
</evidence>
<sequence>MFNLLVLVCVLSASYAQILQEGAFAAVQPATAEAIAPIPYAQLLSPAAPLAPVAPVAPVAPIVDIEKCMACICDAATGCVNRGCSGNICGPYSITWAYWSDSALNGKFRSASFESCANDFECSSNSVANYVQRFQQDCDGDGKITCDDLMLVHFLGGYGCKEKLPEPFWSKYQTCKAKLVL</sequence>
<keyword evidence="3" id="KW-0929">Antimicrobial</keyword>
<evidence type="ECO:0000256" key="6">
    <source>
        <dbReference type="ARBA" id="ARBA00023295"/>
    </source>
</evidence>
<feature type="disulfide bond" evidence="7">
    <location>
        <begin position="116"/>
        <end position="122"/>
    </location>
</feature>
<evidence type="ECO:0000256" key="8">
    <source>
        <dbReference type="SAM" id="SignalP"/>
    </source>
</evidence>
<keyword evidence="5" id="KW-0378">Hydrolase</keyword>
<reference evidence="9" key="1">
    <citation type="submission" date="2021-12" db="EMBL/GenBank/DDBJ databases">
        <authorList>
            <person name="King R."/>
        </authorList>
    </citation>
    <scope>NUCLEOTIDE SEQUENCE</scope>
</reference>
<keyword evidence="4" id="KW-0081">Bacteriolytic enzyme</keyword>
<dbReference type="AlphaFoldDB" id="A0A9P0FHQ1"/>
<keyword evidence="10" id="KW-1185">Reference proteome</keyword>
<dbReference type="EMBL" id="OV121134">
    <property type="protein sequence ID" value="CAH0553864.1"/>
    <property type="molecule type" value="Genomic_DNA"/>
</dbReference>
<dbReference type="OrthoDB" id="6331689at2759"/>
<dbReference type="InterPro" id="IPR018247">
    <property type="entry name" value="EF_Hand_1_Ca_BS"/>
</dbReference>
<feature type="signal peptide" evidence="8">
    <location>
        <begin position="1"/>
        <end position="16"/>
    </location>
</feature>
<protein>
    <recommendedName>
        <fullName evidence="2">lysozyme</fullName>
        <ecNumber evidence="2">3.2.1.17</ecNumber>
    </recommendedName>
</protein>
<evidence type="ECO:0000256" key="1">
    <source>
        <dbReference type="ARBA" id="ARBA00000632"/>
    </source>
</evidence>
<keyword evidence="7" id="KW-1015">Disulfide bond</keyword>
<evidence type="ECO:0000313" key="9">
    <source>
        <dbReference type="EMBL" id="CAH0553864.1"/>
    </source>
</evidence>
<dbReference type="PANTHER" id="PTHR11195:SF22">
    <property type="entry name" value="LYSOZYME"/>
    <property type="match status" value="1"/>
</dbReference>
<comment type="catalytic activity">
    <reaction evidence="1">
        <text>Hydrolysis of (1-&gt;4)-beta-linkages between N-acetylmuramic acid and N-acetyl-D-glucosamine residues in a peptidoglycan and between N-acetyl-D-glucosamine residues in chitodextrins.</text>
        <dbReference type="EC" id="3.2.1.17"/>
    </reaction>
</comment>
<dbReference type="Proteomes" id="UP001154078">
    <property type="component" value="Chromosome 3"/>
</dbReference>
<keyword evidence="6" id="KW-0326">Glycosidase</keyword>
<proteinExistence type="predicted"/>
<dbReference type="CDD" id="cd16890">
    <property type="entry name" value="lyz_i"/>
    <property type="match status" value="1"/>
</dbReference>
<evidence type="ECO:0000256" key="4">
    <source>
        <dbReference type="ARBA" id="ARBA00022638"/>
    </source>
</evidence>
<dbReference type="GO" id="GO:0003796">
    <property type="term" value="F:lysozyme activity"/>
    <property type="evidence" value="ECO:0007669"/>
    <property type="project" value="UniProtKB-EC"/>
</dbReference>
<feature type="disulfide bond" evidence="7">
    <location>
        <begin position="73"/>
        <end position="79"/>
    </location>
</feature>
<evidence type="ECO:0000256" key="7">
    <source>
        <dbReference type="PIRSR" id="PIRSR608597-3"/>
    </source>
</evidence>
<dbReference type="InterPro" id="IPR008597">
    <property type="entry name" value="Invert_lysozyme"/>
</dbReference>
<dbReference type="PROSITE" id="PS51909">
    <property type="entry name" value="LYSOZYME_I"/>
    <property type="match status" value="1"/>
</dbReference>
<dbReference type="Pfam" id="PF05497">
    <property type="entry name" value="Destabilase"/>
    <property type="match status" value="1"/>
</dbReference>
<evidence type="ECO:0000256" key="3">
    <source>
        <dbReference type="ARBA" id="ARBA00022529"/>
    </source>
</evidence>
<feature type="disulfide bond" evidence="7">
    <location>
        <begin position="84"/>
        <end position="89"/>
    </location>
</feature>
<evidence type="ECO:0000313" key="10">
    <source>
        <dbReference type="Proteomes" id="UP001154078"/>
    </source>
</evidence>
<evidence type="ECO:0000256" key="2">
    <source>
        <dbReference type="ARBA" id="ARBA00012732"/>
    </source>
</evidence>
<dbReference type="GO" id="GO:0031640">
    <property type="term" value="P:killing of cells of another organism"/>
    <property type="evidence" value="ECO:0007669"/>
    <property type="project" value="UniProtKB-KW"/>
</dbReference>